<dbReference type="RefSeq" id="WP_184941630.1">
    <property type="nucleotide sequence ID" value="NZ_JACHJV010000001.1"/>
</dbReference>
<dbReference type="GO" id="GO:0004435">
    <property type="term" value="F:phosphatidylinositol-4,5-bisphosphate phospholipase C activity"/>
    <property type="evidence" value="ECO:0007669"/>
    <property type="project" value="InterPro"/>
</dbReference>
<name>A0A7W7R8H2_KITKI</name>
<sequence length="101" mass="10571">MTGPAGLSDTFLPKGAEFPSPHAQGYTNQTPNGQQAISTNWEPSWGWAAGAEISTLDNLHTWAFDVATGTLLGKAVQAQRTDFVNTGVATPGNIYNLPPAG</sequence>
<feature type="domain" description="PI-PLC Y-box" evidence="2">
    <location>
        <begin position="31"/>
        <end position="57"/>
    </location>
</feature>
<dbReference type="GO" id="GO:0035556">
    <property type="term" value="P:intracellular signal transduction"/>
    <property type="evidence" value="ECO:0007669"/>
    <property type="project" value="InterPro"/>
</dbReference>
<gene>
    <name evidence="3" type="ORF">FHR34_006385</name>
</gene>
<dbReference type="InterPro" id="IPR001711">
    <property type="entry name" value="PLipase_C_Pinositol-sp_Y"/>
</dbReference>
<reference evidence="3 4" key="1">
    <citation type="submission" date="2020-08" db="EMBL/GenBank/DDBJ databases">
        <title>Sequencing the genomes of 1000 actinobacteria strains.</title>
        <authorList>
            <person name="Klenk H.-P."/>
        </authorList>
    </citation>
    <scope>NUCLEOTIDE SEQUENCE [LARGE SCALE GENOMIC DNA]</scope>
    <source>
        <strain evidence="3 4">DSM 41654</strain>
    </source>
</reference>
<proteinExistence type="predicted"/>
<dbReference type="EMBL" id="JACHJV010000001">
    <property type="protein sequence ID" value="MBB4927392.1"/>
    <property type="molecule type" value="Genomic_DNA"/>
</dbReference>
<dbReference type="SUPFAM" id="SSF56601">
    <property type="entry name" value="beta-lactamase/transpeptidase-like"/>
    <property type="match status" value="1"/>
</dbReference>
<dbReference type="Gene3D" id="3.40.710.10">
    <property type="entry name" value="DD-peptidase/beta-lactamase superfamily"/>
    <property type="match status" value="1"/>
</dbReference>
<organism evidence="3 4">
    <name type="scientific">Kitasatospora kifunensis</name>
    <name type="common">Streptomyces kifunensis</name>
    <dbReference type="NCBI Taxonomy" id="58351"/>
    <lineage>
        <taxon>Bacteria</taxon>
        <taxon>Bacillati</taxon>
        <taxon>Actinomycetota</taxon>
        <taxon>Actinomycetes</taxon>
        <taxon>Kitasatosporales</taxon>
        <taxon>Streptomycetaceae</taxon>
        <taxon>Kitasatospora</taxon>
    </lineage>
</organism>
<evidence type="ECO:0000313" key="3">
    <source>
        <dbReference type="EMBL" id="MBB4927392.1"/>
    </source>
</evidence>
<keyword evidence="4" id="KW-1185">Reference proteome</keyword>
<evidence type="ECO:0000259" key="2">
    <source>
        <dbReference type="PROSITE" id="PS50008"/>
    </source>
</evidence>
<feature type="compositionally biased region" description="Polar residues" evidence="1">
    <location>
        <begin position="25"/>
        <end position="39"/>
    </location>
</feature>
<evidence type="ECO:0000313" key="4">
    <source>
        <dbReference type="Proteomes" id="UP000540506"/>
    </source>
</evidence>
<dbReference type="Proteomes" id="UP000540506">
    <property type="component" value="Unassembled WGS sequence"/>
</dbReference>
<comment type="caution">
    <text evidence="3">The sequence shown here is derived from an EMBL/GenBank/DDBJ whole genome shotgun (WGS) entry which is preliminary data.</text>
</comment>
<dbReference type="InterPro" id="IPR012338">
    <property type="entry name" value="Beta-lactam/transpept-like"/>
</dbReference>
<dbReference type="AlphaFoldDB" id="A0A7W7R8H2"/>
<evidence type="ECO:0000256" key="1">
    <source>
        <dbReference type="SAM" id="MobiDB-lite"/>
    </source>
</evidence>
<accession>A0A7W7R8H2</accession>
<dbReference type="GO" id="GO:0006629">
    <property type="term" value="P:lipid metabolic process"/>
    <property type="evidence" value="ECO:0007669"/>
    <property type="project" value="InterPro"/>
</dbReference>
<feature type="region of interest" description="Disordered" evidence="1">
    <location>
        <begin position="1"/>
        <end position="39"/>
    </location>
</feature>
<protein>
    <recommendedName>
        <fullName evidence="2">PI-PLC Y-box domain-containing protein</fullName>
    </recommendedName>
</protein>
<dbReference type="PROSITE" id="PS50008">
    <property type="entry name" value="PIPLC_Y_DOMAIN"/>
    <property type="match status" value="1"/>
</dbReference>